<comment type="caution">
    <text evidence="1">The sequence shown here is derived from an EMBL/GenBank/DDBJ whole genome shotgun (WGS) entry which is preliminary data.</text>
</comment>
<organism evidence="1 3">
    <name type="scientific">Rotaria magnacalcarata</name>
    <dbReference type="NCBI Taxonomy" id="392030"/>
    <lineage>
        <taxon>Eukaryota</taxon>
        <taxon>Metazoa</taxon>
        <taxon>Spiralia</taxon>
        <taxon>Gnathifera</taxon>
        <taxon>Rotifera</taxon>
        <taxon>Eurotatoria</taxon>
        <taxon>Bdelloidea</taxon>
        <taxon>Philodinida</taxon>
        <taxon>Philodinidae</taxon>
        <taxon>Rotaria</taxon>
    </lineage>
</organism>
<dbReference type="EMBL" id="CAJNOV010014686">
    <property type="protein sequence ID" value="CAF1558436.1"/>
    <property type="molecule type" value="Genomic_DNA"/>
</dbReference>
<protein>
    <submittedName>
        <fullName evidence="1">Uncharacterized protein</fullName>
    </submittedName>
</protein>
<dbReference type="AlphaFoldDB" id="A0A815XJV9"/>
<evidence type="ECO:0000313" key="3">
    <source>
        <dbReference type="Proteomes" id="UP000663855"/>
    </source>
</evidence>
<evidence type="ECO:0000313" key="2">
    <source>
        <dbReference type="EMBL" id="CAF4204052.1"/>
    </source>
</evidence>
<proteinExistence type="predicted"/>
<gene>
    <name evidence="2" type="ORF">BYL167_LOCUS23769</name>
    <name evidence="1" type="ORF">CJN711_LOCUS30949</name>
</gene>
<name>A0A815XJV9_9BILA</name>
<reference evidence="1" key="1">
    <citation type="submission" date="2021-02" db="EMBL/GenBank/DDBJ databases">
        <authorList>
            <person name="Nowell W R."/>
        </authorList>
    </citation>
    <scope>NUCLEOTIDE SEQUENCE</scope>
</reference>
<sequence>MLGDVQYSFIQKYRRNALKISNHLDIPDELKETVDSLYPICSLSDEFIIIHISEILTKCISVAFQQYQCISERRINYEHD</sequence>
<dbReference type="EMBL" id="CAJOBH010018162">
    <property type="protein sequence ID" value="CAF4204052.1"/>
    <property type="molecule type" value="Genomic_DNA"/>
</dbReference>
<dbReference type="Proteomes" id="UP000681967">
    <property type="component" value="Unassembled WGS sequence"/>
</dbReference>
<accession>A0A815XJV9</accession>
<evidence type="ECO:0000313" key="1">
    <source>
        <dbReference type="EMBL" id="CAF1558436.1"/>
    </source>
</evidence>
<dbReference type="Proteomes" id="UP000663855">
    <property type="component" value="Unassembled WGS sequence"/>
</dbReference>